<dbReference type="Gene3D" id="3.40.830.10">
    <property type="entry name" value="LigB-like"/>
    <property type="match status" value="1"/>
</dbReference>
<evidence type="ECO:0000313" key="2">
    <source>
        <dbReference type="EMBL" id="AJA90173.1"/>
    </source>
</evidence>
<proteinExistence type="inferred from homology"/>
<dbReference type="EMBL" id="CP009910">
    <property type="protein sequence ID" value="AJA90173.1"/>
    <property type="molecule type" value="Genomic_DNA"/>
</dbReference>
<dbReference type="PANTHER" id="PTHR11060:SF0">
    <property type="entry name" value="PROTEIN MEMO1"/>
    <property type="match status" value="1"/>
</dbReference>
<keyword evidence="3" id="KW-1185">Reference proteome</keyword>
<dbReference type="AlphaFoldDB" id="A0A0A7UXP8"/>
<accession>A0A0A7UXP8</accession>
<evidence type="ECO:0008006" key="4">
    <source>
        <dbReference type="Google" id="ProtNLM"/>
    </source>
</evidence>
<dbReference type="KEGG" id="bchi:OY14_01715"/>
<protein>
    <recommendedName>
        <fullName evidence="4">AmmeMemoRadiSam system protein B</fullName>
    </recommendedName>
</protein>
<evidence type="ECO:0000313" key="3">
    <source>
        <dbReference type="Proteomes" id="UP000030940"/>
    </source>
</evidence>
<dbReference type="Pfam" id="PF01875">
    <property type="entry name" value="Memo"/>
    <property type="match status" value="1"/>
</dbReference>
<sequence>MVENIFYSNNTNNLSFKLSEKKTHKAILTSYGNYEFFLKNAYLFKKIISNQTNNVFIISEAKSNFLINISNHHIWKIFNKKIKVNLKILKLLQNLNFVNIDNKLIENDHKIEITLNFISNIKKNIKIIPIIFGKTYNKHLIKFCEFLKPFTNKEENSFIFLSYFISKSTNIRKAIKLEENLKSILLEEKSPTSNRILKEYKSKKIFPENINAIITISSLFKTFEFEESKTIINSPEYLISGNILTK</sequence>
<organism evidence="2 3">
    <name type="scientific">Borreliella chilensis</name>
    <dbReference type="NCBI Taxonomy" id="1245910"/>
    <lineage>
        <taxon>Bacteria</taxon>
        <taxon>Pseudomonadati</taxon>
        <taxon>Spirochaetota</taxon>
        <taxon>Spirochaetia</taxon>
        <taxon>Spirochaetales</taxon>
        <taxon>Borreliaceae</taxon>
        <taxon>Borreliella</taxon>
    </lineage>
</organism>
<comment type="similarity">
    <text evidence="1">Belongs to the MEMO1 family.</text>
</comment>
<dbReference type="InterPro" id="IPR002737">
    <property type="entry name" value="MEMO1_fam"/>
</dbReference>
<reference evidence="2 3" key="1">
    <citation type="journal article" date="2015" name="Genome Announc.">
        <title>Genome Sequence of Borrelia chilensis VA1, a South American Member of the Lyme Borreliosis Group.</title>
        <authorList>
            <person name="Huang W."/>
            <person name="Ojaimi C."/>
            <person name="Fallon J.T."/>
            <person name="Travisany D."/>
            <person name="Maass A."/>
            <person name="Ivanova L."/>
            <person name="Tomova A."/>
            <person name="Gonzalez-Acuna D."/>
            <person name="Godfrey H.P."/>
            <person name="Cabello F.C."/>
        </authorList>
    </citation>
    <scope>NUCLEOTIDE SEQUENCE [LARGE SCALE GENOMIC DNA]</scope>
    <source>
        <strain evidence="2 3">VA1</strain>
    </source>
</reference>
<dbReference type="PANTHER" id="PTHR11060">
    <property type="entry name" value="PROTEIN MEMO1"/>
    <property type="match status" value="1"/>
</dbReference>
<dbReference type="HOGENOM" id="CLU_1264904_0_0_12"/>
<dbReference type="STRING" id="1245910.OY14_01715"/>
<evidence type="ECO:0000256" key="1">
    <source>
        <dbReference type="ARBA" id="ARBA00006315"/>
    </source>
</evidence>
<dbReference type="NCBIfam" id="TIGR04336">
    <property type="entry name" value="AmmeMemoSam_B"/>
    <property type="match status" value="1"/>
</dbReference>
<name>A0A0A7UXP8_9SPIR</name>
<dbReference type="Proteomes" id="UP000030940">
    <property type="component" value="Chromosome"/>
</dbReference>
<gene>
    <name evidence="2" type="ORF">OY14_01715</name>
</gene>